<evidence type="ECO:0000256" key="1">
    <source>
        <dbReference type="ARBA" id="ARBA00004191"/>
    </source>
</evidence>
<comment type="similarity">
    <text evidence="3">Belongs to the PMP outer membrane protein family.</text>
</comment>
<accession>A0A1A9HWF7</accession>
<dbReference type="InterPro" id="IPR036709">
    <property type="entry name" value="Autotransporte_beta_dom_sf"/>
</dbReference>
<dbReference type="KEGG" id="csaz:Cs308_0085"/>
<organism evidence="12 13">
    <name type="scientific">Candidatus Chlamydia sanziniae</name>
    <dbReference type="NCBI Taxonomy" id="1806891"/>
    <lineage>
        <taxon>Bacteria</taxon>
        <taxon>Pseudomonadati</taxon>
        <taxon>Chlamydiota</taxon>
        <taxon>Chlamydiia</taxon>
        <taxon>Chlamydiales</taxon>
        <taxon>Chlamydiaceae</taxon>
        <taxon>Chlamydia/Chlamydophila group</taxon>
        <taxon>Chlamydia</taxon>
    </lineage>
</organism>
<keyword evidence="13" id="KW-1185">Reference proteome</keyword>
<evidence type="ECO:0000256" key="6">
    <source>
        <dbReference type="ARBA" id="ARBA00022525"/>
    </source>
</evidence>
<dbReference type="AlphaFoldDB" id="A0A1A9HWF7"/>
<keyword evidence="7" id="KW-0812">Transmembrane</keyword>
<keyword evidence="10" id="KW-0998">Cell outer membrane</keyword>
<gene>
    <name evidence="12" type="ORF">Cs308_0085</name>
</gene>
<dbReference type="InterPro" id="IPR005546">
    <property type="entry name" value="Autotransporte_beta"/>
</dbReference>
<dbReference type="PATRIC" id="fig|1806891.3.peg.81"/>
<dbReference type="GO" id="GO:0009279">
    <property type="term" value="C:cell outer membrane"/>
    <property type="evidence" value="ECO:0007669"/>
    <property type="project" value="UniProtKB-SubCell"/>
</dbReference>
<evidence type="ECO:0000256" key="2">
    <source>
        <dbReference type="ARBA" id="ARBA00004416"/>
    </source>
</evidence>
<evidence type="ECO:0000313" key="12">
    <source>
        <dbReference type="EMBL" id="ANH78256.1"/>
    </source>
</evidence>
<protein>
    <submittedName>
        <fullName evidence="12">Outer membrane protein 5</fullName>
    </submittedName>
</protein>
<name>A0A1A9HWF7_9CHLA</name>
<comment type="subcellular location">
    <subcellularLocation>
        <location evidence="2">Cell outer membrane</location>
        <topology evidence="2">Peripheral membrane protein</topology>
        <orientation evidence="2">Extracellular side</orientation>
    </subcellularLocation>
    <subcellularLocation>
        <location evidence="1">Secreted</location>
        <location evidence="1">Cell wall</location>
    </subcellularLocation>
</comment>
<evidence type="ECO:0000256" key="7">
    <source>
        <dbReference type="ARBA" id="ARBA00022692"/>
    </source>
</evidence>
<evidence type="ECO:0000256" key="8">
    <source>
        <dbReference type="ARBA" id="ARBA00022729"/>
    </source>
</evidence>
<evidence type="ECO:0000259" key="11">
    <source>
        <dbReference type="PROSITE" id="PS51208"/>
    </source>
</evidence>
<dbReference type="Proteomes" id="UP000078162">
    <property type="component" value="Chromosome"/>
</dbReference>
<dbReference type="RefSeq" id="WP_066481276.1">
    <property type="nucleotide sequence ID" value="NZ_CP014639.1"/>
</dbReference>
<dbReference type="EMBL" id="CP014639">
    <property type="protein sequence ID" value="ANH78256.1"/>
    <property type="molecule type" value="Genomic_DNA"/>
</dbReference>
<dbReference type="Pfam" id="PF03797">
    <property type="entry name" value="Autotransporter"/>
    <property type="match status" value="1"/>
</dbReference>
<dbReference type="Pfam" id="PF07548">
    <property type="entry name" value="ChlamPMP_M"/>
    <property type="match status" value="1"/>
</dbReference>
<dbReference type="NCBIfam" id="TIGR01376">
    <property type="entry name" value="POMP_repeat"/>
    <property type="match status" value="3"/>
</dbReference>
<evidence type="ECO:0000256" key="9">
    <source>
        <dbReference type="ARBA" id="ARBA00023136"/>
    </source>
</evidence>
<dbReference type="SMART" id="SM00869">
    <property type="entry name" value="Autotransporter"/>
    <property type="match status" value="1"/>
</dbReference>
<keyword evidence="8" id="KW-0732">Signal</keyword>
<evidence type="ECO:0000256" key="3">
    <source>
        <dbReference type="ARBA" id="ARBA00007542"/>
    </source>
</evidence>
<dbReference type="SUPFAM" id="SSF103515">
    <property type="entry name" value="Autotransporter"/>
    <property type="match status" value="1"/>
</dbReference>
<feature type="domain" description="Autotransporter" evidence="11">
    <location>
        <begin position="695"/>
        <end position="973"/>
    </location>
</feature>
<proteinExistence type="inferred from homology"/>
<dbReference type="Pfam" id="PF02415">
    <property type="entry name" value="Chlam_PMP"/>
    <property type="match status" value="3"/>
</dbReference>
<dbReference type="InterPro" id="IPR003368">
    <property type="entry name" value="POMP_repeat"/>
</dbReference>
<evidence type="ECO:0000313" key="13">
    <source>
        <dbReference type="Proteomes" id="UP000078162"/>
    </source>
</evidence>
<keyword evidence="5" id="KW-0134">Cell wall</keyword>
<keyword evidence="6" id="KW-0964">Secreted</keyword>
<keyword evidence="9" id="KW-0472">Membrane</keyword>
<evidence type="ECO:0000256" key="4">
    <source>
        <dbReference type="ARBA" id="ARBA00022452"/>
    </source>
</evidence>
<evidence type="ECO:0000256" key="5">
    <source>
        <dbReference type="ARBA" id="ARBA00022512"/>
    </source>
</evidence>
<sequence length="973" mass="106323">MRFGNLGILFPLLYNCLFYGSETIHDSSFVHDISKTSSLIFSPFSLAIYAGSDPTHSPTLPQGSRYDITRDVIISEYRESYRVNSYYSSLSGGGLACRNINISNNVGDIFFEQNASADMGGAIYAAQACIVSNNRNYTFARNYTQKNVSNPSNTCSGGAIYADGCTISNNLGKGNFSNNLALSKGGAIYTTNNLTILNNTKAILINSNQCNAAKSLGGAVYTAGSMIVSGNKQPIVILNNTAGQGGAIFAEENLVISDNEEIIEFANNTAFGNVWEVGWNPGGGAIMSLSCILENNRRGLIFDNNHSYRNGGVFNCKQLTIQGNGPVYFTNNLARWGGAIINQPTREDSTSKFVFFADYGDIIFNYNFTANGTLASYRNAIHTTPNVNLQIGARAGYSVILYDPIEHVHPTRETWLFNPEPHHQGTVLFSGKTVDLNLTTDLNLTADKNYFTYSGNRSELHHGVLAVEDKAGLVLYQFSQMGGTVRLGNGAVISTMGRMIAEVPNPTSETWSTIGSVLTLNNIAINLPSILAKNAQPPKIWIYPTRSGAKLSPTYIEDNHPSITVSGPLTVTNSDNTSPYDSLDLSQPLHQVPLLYILDVTAKHIDTSELDITALNMGQHYGYQGLWSPYWMETTTTTNPTSPLSVNTQHRVLYADWTPITYFPDPMRRGELVVNTLWQSAYTTLAGMRILSPESAQYTVATSGHGLRLFVHQQSSGDVQGFHSQATGYAVTSAATTAAHNKVSLGFAQFFSKMKEYTTKNTVSSHSYFASMQLESSLWNEIEVSCSLAYTHGSHQLSSNYITLKESSQGAFHSHTLGAAFSCTFLPTAITKSLHLTPFARAVVIHATQAMFKEVGDGERVFAMQHPLRNVLLPVGARFYLESSSTHLPMRWEVEAAYLPSVYRQNPKIQTTLLVSGGSWSTPAASVARHGFALRVKHTADLFLNVSIALDYSGEASTSTLSHDLQGKWRLKF</sequence>
<dbReference type="InterPro" id="IPR011427">
    <property type="entry name" value="Polymorphic_membr_middle"/>
</dbReference>
<reference evidence="13" key="1">
    <citation type="submission" date="2016-03" db="EMBL/GenBank/DDBJ databases">
        <title>Culture-independent genomics supports pathogen discovery for uncultivable bacteria within the genus Chlamydia.</title>
        <authorList>
            <person name="Taylor-Brown A."/>
            <person name="Bachmann N.L."/>
            <person name="Borel N."/>
            <person name="Polkinghorne A."/>
        </authorList>
    </citation>
    <scope>NUCLEOTIDE SEQUENCE [LARGE SCALE GENOMIC DNA]</scope>
    <source>
        <strain evidence="13">2742-308</strain>
    </source>
</reference>
<evidence type="ECO:0000256" key="10">
    <source>
        <dbReference type="ARBA" id="ARBA00023237"/>
    </source>
</evidence>
<dbReference type="PROSITE" id="PS51208">
    <property type="entry name" value="AUTOTRANSPORTER"/>
    <property type="match status" value="1"/>
</dbReference>
<keyword evidence="4" id="KW-1134">Transmembrane beta strand</keyword>
<dbReference type="Gene3D" id="2.40.128.130">
    <property type="entry name" value="Autotransporter beta-domain"/>
    <property type="match status" value="1"/>
</dbReference>